<dbReference type="RefSeq" id="WP_182558504.1">
    <property type="nucleotide sequence ID" value="NZ_JACGWT010000001.1"/>
</dbReference>
<organism evidence="1 2">
    <name type="scientific">Microlunatus kandeliicorticis</name>
    <dbReference type="NCBI Taxonomy" id="1759536"/>
    <lineage>
        <taxon>Bacteria</taxon>
        <taxon>Bacillati</taxon>
        <taxon>Actinomycetota</taxon>
        <taxon>Actinomycetes</taxon>
        <taxon>Propionibacteriales</taxon>
        <taxon>Propionibacteriaceae</taxon>
        <taxon>Microlunatus</taxon>
    </lineage>
</organism>
<proteinExistence type="predicted"/>
<accession>A0A7W3P4K4</accession>
<evidence type="ECO:0000313" key="1">
    <source>
        <dbReference type="EMBL" id="MBA8792927.1"/>
    </source>
</evidence>
<sequence>MSDSLVQGEQPPTSESAEVALIQVAEDVALVFGAQAPAWLDVQPLVGVTAEERRQLVDAAAVSVGLANALAQVGGGVTAAQGLVHLAPETLAALQTLTPMVGTGGNNLGVLVDAAGKIGHVVRWTPAAAPSAATFVASMGTSVALIAIQIQLAQISKKVDANIELTKEVLAELTWQSDAELKALIADVRRAYGEAMAIGAVTEEIYAEVRGKAHLLDKSRRTLLARVTSYSERLGNAGSKDARRKWLIENAEKSLADLQSLVQIQQSAYVVRALRAEFVSGANPTERGQQLVTRIRDEARTEYDGTMEQVTSLADHLQRQLGLMAEDGDRKLGRFKSAREARARAELIRSGIVSNLPALKTEEPTSAVLMGVPEKVRRAVRMLPLITGRREHVQLASTCTTESSSRALLFVLDERIVLTAERDFFNSHVLTHEIDGDSIRYVRTPTGTRLVEMATTEGAFSWEWPTGEMWKIVAWANQLLASRMRLPVAEVPAPPESLGREVERAIQT</sequence>
<dbReference type="Proteomes" id="UP000523079">
    <property type="component" value="Unassembled WGS sequence"/>
</dbReference>
<evidence type="ECO:0000313" key="2">
    <source>
        <dbReference type="Proteomes" id="UP000523079"/>
    </source>
</evidence>
<gene>
    <name evidence="1" type="ORF">FHX74_000521</name>
</gene>
<name>A0A7W3P4K4_9ACTN</name>
<dbReference type="EMBL" id="JACGWT010000001">
    <property type="protein sequence ID" value="MBA8792927.1"/>
    <property type="molecule type" value="Genomic_DNA"/>
</dbReference>
<keyword evidence="2" id="KW-1185">Reference proteome</keyword>
<comment type="caution">
    <text evidence="1">The sequence shown here is derived from an EMBL/GenBank/DDBJ whole genome shotgun (WGS) entry which is preliminary data.</text>
</comment>
<reference evidence="1 2" key="1">
    <citation type="submission" date="2020-07" db="EMBL/GenBank/DDBJ databases">
        <title>Sequencing the genomes of 1000 actinobacteria strains.</title>
        <authorList>
            <person name="Klenk H.-P."/>
        </authorList>
    </citation>
    <scope>NUCLEOTIDE SEQUENCE [LARGE SCALE GENOMIC DNA]</scope>
    <source>
        <strain evidence="1 2">DSM 100723</strain>
    </source>
</reference>
<dbReference type="AlphaFoldDB" id="A0A7W3P4K4"/>
<protein>
    <submittedName>
        <fullName evidence="1">Uncharacterized protein</fullName>
    </submittedName>
</protein>